<evidence type="ECO:0000256" key="3">
    <source>
        <dbReference type="ARBA" id="ARBA00005183"/>
    </source>
</evidence>
<dbReference type="Proteomes" id="UP000541136">
    <property type="component" value="Unassembled WGS sequence"/>
</dbReference>
<dbReference type="RefSeq" id="WP_151024617.1">
    <property type="nucleotide sequence ID" value="NZ_JACHIB010000007.1"/>
</dbReference>
<keyword evidence="8 11" id="KW-0456">Lyase</keyword>
<comment type="similarity">
    <text evidence="4">Belongs to the mandelate racemase/muconate lactonizing enzyme family. GlucD subfamily.</text>
</comment>
<comment type="caution">
    <text evidence="11">The sequence shown here is derived from an EMBL/GenBank/DDBJ whole genome shotgun (WGS) entry which is preliminary data.</text>
</comment>
<proteinExistence type="inferred from homology"/>
<comment type="pathway">
    <text evidence="3">Carbohydrate acid metabolism; D-glucarate degradation; 2,5-dioxopentanoate from D-glucarate: step 1/2.</text>
</comment>
<dbReference type="InterPro" id="IPR036849">
    <property type="entry name" value="Enolase-like_C_sf"/>
</dbReference>
<dbReference type="InterPro" id="IPR029017">
    <property type="entry name" value="Enolase-like_N"/>
</dbReference>
<keyword evidence="6" id="KW-0479">Metal-binding</keyword>
<dbReference type="InterPro" id="IPR034598">
    <property type="entry name" value="GlucD-like"/>
</dbReference>
<dbReference type="Gene3D" id="3.30.390.10">
    <property type="entry name" value="Enolase-like, N-terminal domain"/>
    <property type="match status" value="1"/>
</dbReference>
<evidence type="ECO:0000256" key="1">
    <source>
        <dbReference type="ARBA" id="ARBA00001426"/>
    </source>
</evidence>
<feature type="active site" description="Proton acceptor" evidence="9">
    <location>
        <position position="193"/>
    </location>
</feature>
<dbReference type="SFLD" id="SFLDG00055">
    <property type="entry name" value="glucarate_dehydratase"/>
    <property type="match status" value="1"/>
</dbReference>
<dbReference type="GO" id="GO:0008872">
    <property type="term" value="F:glucarate dehydratase activity"/>
    <property type="evidence" value="ECO:0007669"/>
    <property type="project" value="UniProtKB-EC"/>
</dbReference>
<feature type="domain" description="Mandelate racemase/muconate lactonizing enzyme C-terminal" evidence="10">
    <location>
        <begin position="171"/>
        <end position="265"/>
    </location>
</feature>
<dbReference type="InterPro" id="IPR034593">
    <property type="entry name" value="DgoD-like"/>
</dbReference>
<dbReference type="AlphaFoldDB" id="A0A7W9TNB0"/>
<evidence type="ECO:0000259" key="10">
    <source>
        <dbReference type="SMART" id="SM00922"/>
    </source>
</evidence>
<keyword evidence="7" id="KW-0460">Magnesium</keyword>
<gene>
    <name evidence="11" type="ORF">HNR28_001539</name>
</gene>
<evidence type="ECO:0000313" key="11">
    <source>
        <dbReference type="EMBL" id="MBB6083501.1"/>
    </source>
</evidence>
<evidence type="ECO:0000256" key="2">
    <source>
        <dbReference type="ARBA" id="ARBA00001946"/>
    </source>
</evidence>
<name>A0A7W9TNB0_CASDE</name>
<accession>A0A7W9TNB0</accession>
<evidence type="ECO:0000256" key="9">
    <source>
        <dbReference type="PIRSR" id="PIRSR634598-1"/>
    </source>
</evidence>
<comment type="cofactor">
    <cofactor evidence="2">
        <name>Mg(2+)</name>
        <dbReference type="ChEBI" id="CHEBI:18420"/>
    </cofactor>
</comment>
<comment type="catalytic activity">
    <reaction evidence="1">
        <text>D-glucarate = 5-dehydro-4-deoxy-D-glucarate + H2O</text>
        <dbReference type="Rhea" id="RHEA:14573"/>
        <dbReference type="ChEBI" id="CHEBI:15377"/>
        <dbReference type="ChEBI" id="CHEBI:30612"/>
        <dbReference type="ChEBI" id="CHEBI:42819"/>
        <dbReference type="EC" id="4.2.1.40"/>
    </reaction>
</comment>
<evidence type="ECO:0000256" key="4">
    <source>
        <dbReference type="ARBA" id="ARBA00009938"/>
    </source>
</evidence>
<dbReference type="SFLD" id="SFLDS00001">
    <property type="entry name" value="Enolase"/>
    <property type="match status" value="1"/>
</dbReference>
<reference evidence="11 12" key="1">
    <citation type="submission" date="2020-08" db="EMBL/GenBank/DDBJ databases">
        <title>Genomic Encyclopedia of Type Strains, Phase IV (KMG-IV): sequencing the most valuable type-strain genomes for metagenomic binning, comparative biology and taxonomic classification.</title>
        <authorList>
            <person name="Goeker M."/>
        </authorList>
    </citation>
    <scope>NUCLEOTIDE SEQUENCE [LARGE SCALE GENOMIC DNA]</scope>
    <source>
        <strain evidence="11 12">DSM 12141</strain>
    </source>
</reference>
<sequence>MKLKTVKITPIAFKDPPLLNAAGIHEPYALRTIIELESDTGRIGLGETYGDAPIIELLRALQPSLIGLDPFDLNGLRRRVQDTVARTQVSANTAYKLAPGTDPAKNVQKLYSALEVALMDMQARHLGAPLVDLLGGRARDAVPFSAYLFFKYARHVDPSYPDDAWGETLTPAQLVAQAGTMIGRYGFQSIKLKGGVLEPEQEVECVKALAARFPGMPLRIDPNGNWSLATAIEMGKRLDGLLEYYEDPCPTLADMAALHRATGLPLATNMVVTDMAQFRENVSANGCQIILSDHHYWGGLRDTQLLARMCEVFGMGLSMHSNSHLGISLMAMAHVAASVPTLSYACDTHYPWLDPDEEVVAGGHLRFHDGAIVLGDAPGLGLEIDQDALARLHEQYLSCGIRSRDDAAQMRKYRPDWSGKAPRF</sequence>
<dbReference type="CDD" id="cd03323">
    <property type="entry name" value="D-glucarate_dehydratase"/>
    <property type="match status" value="1"/>
</dbReference>
<dbReference type="SUPFAM" id="SSF51604">
    <property type="entry name" value="Enolase C-terminal domain-like"/>
    <property type="match status" value="1"/>
</dbReference>
<dbReference type="PANTHER" id="PTHR48080:SF4">
    <property type="entry name" value="GLUCARATE DEHYDRATASE"/>
    <property type="match status" value="1"/>
</dbReference>
<dbReference type="SUPFAM" id="SSF54826">
    <property type="entry name" value="Enolase N-terminal domain-like"/>
    <property type="match status" value="1"/>
</dbReference>
<dbReference type="Gene3D" id="3.20.20.120">
    <property type="entry name" value="Enolase-like C-terminal domain"/>
    <property type="match status" value="1"/>
</dbReference>
<feature type="active site" description="Proton acceptor" evidence="9">
    <location>
        <position position="320"/>
    </location>
</feature>
<dbReference type="InterPro" id="IPR013341">
    <property type="entry name" value="Mandelate_racemase_N_dom"/>
</dbReference>
<dbReference type="GO" id="GO:0046872">
    <property type="term" value="F:metal ion binding"/>
    <property type="evidence" value="ECO:0007669"/>
    <property type="project" value="UniProtKB-KW"/>
</dbReference>
<dbReference type="EMBL" id="JACHIB010000007">
    <property type="protein sequence ID" value="MBB6083501.1"/>
    <property type="molecule type" value="Genomic_DNA"/>
</dbReference>
<evidence type="ECO:0000313" key="12">
    <source>
        <dbReference type="Proteomes" id="UP000541136"/>
    </source>
</evidence>
<evidence type="ECO:0000256" key="5">
    <source>
        <dbReference type="ARBA" id="ARBA00011973"/>
    </source>
</evidence>
<dbReference type="Pfam" id="PF13378">
    <property type="entry name" value="MR_MLE_C"/>
    <property type="match status" value="1"/>
</dbReference>
<dbReference type="EC" id="4.2.1.40" evidence="5"/>
<dbReference type="PANTHER" id="PTHR48080">
    <property type="entry name" value="D-GALACTONATE DEHYDRATASE-RELATED"/>
    <property type="match status" value="1"/>
</dbReference>
<dbReference type="InterPro" id="IPR029065">
    <property type="entry name" value="Enolase_C-like"/>
</dbReference>
<dbReference type="SMART" id="SM00922">
    <property type="entry name" value="MR_MLE"/>
    <property type="match status" value="1"/>
</dbReference>
<evidence type="ECO:0000256" key="7">
    <source>
        <dbReference type="ARBA" id="ARBA00022842"/>
    </source>
</evidence>
<evidence type="ECO:0000256" key="6">
    <source>
        <dbReference type="ARBA" id="ARBA00022723"/>
    </source>
</evidence>
<organism evidence="11 12">
    <name type="scientific">Castellaniella defragrans</name>
    <name type="common">Alcaligenes defragrans</name>
    <dbReference type="NCBI Taxonomy" id="75697"/>
    <lineage>
        <taxon>Bacteria</taxon>
        <taxon>Pseudomonadati</taxon>
        <taxon>Pseudomonadota</taxon>
        <taxon>Betaproteobacteria</taxon>
        <taxon>Burkholderiales</taxon>
        <taxon>Alcaligenaceae</taxon>
        <taxon>Castellaniella</taxon>
    </lineage>
</organism>
<dbReference type="InterPro" id="IPR013342">
    <property type="entry name" value="Mandelate_racemase_C"/>
</dbReference>
<dbReference type="Pfam" id="PF02746">
    <property type="entry name" value="MR_MLE_N"/>
    <property type="match status" value="1"/>
</dbReference>
<evidence type="ECO:0000256" key="8">
    <source>
        <dbReference type="ARBA" id="ARBA00023239"/>
    </source>
</evidence>
<protein>
    <recommendedName>
        <fullName evidence="5">glucarate dehydratase</fullName>
        <ecNumber evidence="5">4.2.1.40</ecNumber>
    </recommendedName>
</protein>